<organism evidence="1 2">
    <name type="scientific">Mucuna pruriens</name>
    <name type="common">Velvet bean</name>
    <name type="synonym">Dolichos pruriens</name>
    <dbReference type="NCBI Taxonomy" id="157652"/>
    <lineage>
        <taxon>Eukaryota</taxon>
        <taxon>Viridiplantae</taxon>
        <taxon>Streptophyta</taxon>
        <taxon>Embryophyta</taxon>
        <taxon>Tracheophyta</taxon>
        <taxon>Spermatophyta</taxon>
        <taxon>Magnoliopsida</taxon>
        <taxon>eudicotyledons</taxon>
        <taxon>Gunneridae</taxon>
        <taxon>Pentapetalae</taxon>
        <taxon>rosids</taxon>
        <taxon>fabids</taxon>
        <taxon>Fabales</taxon>
        <taxon>Fabaceae</taxon>
        <taxon>Papilionoideae</taxon>
        <taxon>50 kb inversion clade</taxon>
        <taxon>NPAAA clade</taxon>
        <taxon>indigoferoid/millettioid clade</taxon>
        <taxon>Phaseoleae</taxon>
        <taxon>Mucuna</taxon>
    </lineage>
</organism>
<feature type="non-terminal residue" evidence="1">
    <location>
        <position position="1"/>
    </location>
</feature>
<comment type="caution">
    <text evidence="1">The sequence shown here is derived from an EMBL/GenBank/DDBJ whole genome shotgun (WGS) entry which is preliminary data.</text>
</comment>
<sequence>MDVGATFGTIGIHPLAAHQLVCVATIKHVENRSRKAKPITQQKRKIDRDRCKAIEQEIAKLRVARFMREVTYTMWLSNMVLVKKNNGK</sequence>
<accession>A0A371E2E9</accession>
<evidence type="ECO:0000313" key="2">
    <source>
        <dbReference type="Proteomes" id="UP000257109"/>
    </source>
</evidence>
<dbReference type="SUPFAM" id="SSF56672">
    <property type="entry name" value="DNA/RNA polymerases"/>
    <property type="match status" value="1"/>
</dbReference>
<keyword evidence="2" id="KW-1185">Reference proteome</keyword>
<dbReference type="InterPro" id="IPR043502">
    <property type="entry name" value="DNA/RNA_pol_sf"/>
</dbReference>
<name>A0A371E2E9_MUCPR</name>
<dbReference type="OrthoDB" id="1928766at2759"/>
<dbReference type="EMBL" id="QJKJ01017057">
    <property type="protein sequence ID" value="RDX60185.1"/>
    <property type="molecule type" value="Genomic_DNA"/>
</dbReference>
<dbReference type="Gene3D" id="3.10.10.10">
    <property type="entry name" value="HIV Type 1 Reverse Transcriptase, subunit A, domain 1"/>
    <property type="match status" value="1"/>
</dbReference>
<dbReference type="Proteomes" id="UP000257109">
    <property type="component" value="Unassembled WGS sequence"/>
</dbReference>
<evidence type="ECO:0000313" key="1">
    <source>
        <dbReference type="EMBL" id="RDX60185.1"/>
    </source>
</evidence>
<protein>
    <submittedName>
        <fullName evidence="1">Uncharacterized protein</fullName>
    </submittedName>
</protein>
<dbReference type="AlphaFoldDB" id="A0A371E2E9"/>
<gene>
    <name evidence="1" type="ORF">CR513_61697</name>
</gene>
<reference evidence="1" key="1">
    <citation type="submission" date="2018-05" db="EMBL/GenBank/DDBJ databases">
        <title>Draft genome of Mucuna pruriens seed.</title>
        <authorList>
            <person name="Nnadi N.E."/>
            <person name="Vos R."/>
            <person name="Hasami M.H."/>
            <person name="Devisetty U.K."/>
            <person name="Aguiy J.C."/>
        </authorList>
    </citation>
    <scope>NUCLEOTIDE SEQUENCE [LARGE SCALE GENOMIC DNA]</scope>
    <source>
        <strain evidence="1">JCA_2017</strain>
    </source>
</reference>
<proteinExistence type="predicted"/>